<dbReference type="PANTHER" id="PTHR43575">
    <property type="entry name" value="PROTEIN ABCI7, CHLOROPLASTIC"/>
    <property type="match status" value="1"/>
</dbReference>
<comment type="caution">
    <text evidence="2">The sequence shown here is derived from an EMBL/GenBank/DDBJ whole genome shotgun (WGS) entry which is preliminary data.</text>
</comment>
<feature type="domain" description="SUF system FeS cluster assembly SufBD core" evidence="1">
    <location>
        <begin position="42"/>
        <end position="180"/>
    </location>
</feature>
<evidence type="ECO:0000259" key="1">
    <source>
        <dbReference type="Pfam" id="PF01458"/>
    </source>
</evidence>
<dbReference type="InterPro" id="IPR037284">
    <property type="entry name" value="SUF_FeS_clus_asmbl_SufBD_sf"/>
</dbReference>
<accession>A0A1F5BTG2</accession>
<reference evidence="2 3" key="1">
    <citation type="journal article" date="2016" name="Nat. Commun.">
        <title>Thousands of microbial genomes shed light on interconnected biogeochemical processes in an aquifer system.</title>
        <authorList>
            <person name="Anantharaman K."/>
            <person name="Brown C.T."/>
            <person name="Hug L.A."/>
            <person name="Sharon I."/>
            <person name="Castelle C.J."/>
            <person name="Probst A.J."/>
            <person name="Thomas B.C."/>
            <person name="Singh A."/>
            <person name="Wilkins M.J."/>
            <person name="Karaoz U."/>
            <person name="Brodie E.L."/>
            <person name="Williams K.H."/>
            <person name="Hubbard S.S."/>
            <person name="Banfield J.F."/>
        </authorList>
    </citation>
    <scope>NUCLEOTIDE SEQUENCE [LARGE SCALE GENOMIC DNA]</scope>
</reference>
<dbReference type="STRING" id="1797298.A2988_00225"/>
<dbReference type="AlphaFoldDB" id="A0A1F5BTG2"/>
<name>A0A1F5BTG2_9BACT</name>
<protein>
    <recommendedName>
        <fullName evidence="1">SUF system FeS cluster assembly SufBD core domain-containing protein</fullName>
    </recommendedName>
</protein>
<dbReference type="Pfam" id="PF01458">
    <property type="entry name" value="SUFBD_core"/>
    <property type="match status" value="1"/>
</dbReference>
<dbReference type="InterPro" id="IPR055346">
    <property type="entry name" value="Fe-S_cluster_assembly_SufBD"/>
</dbReference>
<dbReference type="EMBL" id="MEYS01000002">
    <property type="protein sequence ID" value="OGD33906.1"/>
    <property type="molecule type" value="Genomic_DNA"/>
</dbReference>
<proteinExistence type="predicted"/>
<evidence type="ECO:0000313" key="2">
    <source>
        <dbReference type="EMBL" id="OGD33906.1"/>
    </source>
</evidence>
<gene>
    <name evidence="2" type="ORF">A2988_00225</name>
</gene>
<dbReference type="InterPro" id="IPR000825">
    <property type="entry name" value="SUF_FeS_clus_asmbl_SufBD_core"/>
</dbReference>
<dbReference type="Proteomes" id="UP000176650">
    <property type="component" value="Unassembled WGS sequence"/>
</dbReference>
<dbReference type="SUPFAM" id="SSF101960">
    <property type="entry name" value="Stabilizer of iron transporter SufD"/>
    <property type="match status" value="1"/>
</dbReference>
<organism evidence="2 3">
    <name type="scientific">Candidatus Azambacteria bacterium RIFCSPLOWO2_01_FULL_46_25</name>
    <dbReference type="NCBI Taxonomy" id="1797298"/>
    <lineage>
        <taxon>Bacteria</taxon>
        <taxon>Candidatus Azamiibacteriota</taxon>
    </lineage>
</organism>
<dbReference type="GO" id="GO:0016226">
    <property type="term" value="P:iron-sulfur cluster assembly"/>
    <property type="evidence" value="ECO:0007669"/>
    <property type="project" value="InterPro"/>
</dbReference>
<sequence>MQDITIHSNTLPETFEHAIVLAKANEARRLVFLFEKHAPRKMHLSVTLAGKKSSVEILWAYKGSGDMQTDIALDIVHKAEGTASNVNFKGALADSSRVTFHGTVRIEKSAKYADAKLGAKALLLSEQARAFIKPDLEILQNEVKASHGSSIGRVSAKDLFYLRSRGLSEKEAKKICVAGFFQDMSNVLALTP</sequence>
<dbReference type="PANTHER" id="PTHR43575:SF1">
    <property type="entry name" value="PROTEIN ABCI7, CHLOROPLASTIC"/>
    <property type="match status" value="1"/>
</dbReference>
<evidence type="ECO:0000313" key="3">
    <source>
        <dbReference type="Proteomes" id="UP000176650"/>
    </source>
</evidence>